<evidence type="ECO:0000313" key="9">
    <source>
        <dbReference type="Proteomes" id="UP000632125"/>
    </source>
</evidence>
<dbReference type="Proteomes" id="UP000632125">
    <property type="component" value="Unassembled WGS sequence"/>
</dbReference>
<proteinExistence type="predicted"/>
<evidence type="ECO:0000256" key="3">
    <source>
        <dbReference type="ARBA" id="ARBA00023125"/>
    </source>
</evidence>
<reference evidence="8" key="1">
    <citation type="submission" date="2020-09" db="EMBL/GenBank/DDBJ databases">
        <title>A novel bacterium of genus Paenibacillus, isolated from South China Sea.</title>
        <authorList>
            <person name="Huang H."/>
            <person name="Mo K."/>
            <person name="Hu Y."/>
        </authorList>
    </citation>
    <scope>NUCLEOTIDE SEQUENCE</scope>
    <source>
        <strain evidence="8">IB182493</strain>
    </source>
</reference>
<accession>A0A927H598</accession>
<dbReference type="PROSITE" id="PS00622">
    <property type="entry name" value="HTH_LUXR_1"/>
    <property type="match status" value="1"/>
</dbReference>
<dbReference type="GO" id="GO:0000160">
    <property type="term" value="P:phosphorelay signal transduction system"/>
    <property type="evidence" value="ECO:0007669"/>
    <property type="project" value="InterPro"/>
</dbReference>
<dbReference type="Pfam" id="PF00072">
    <property type="entry name" value="Response_reg"/>
    <property type="match status" value="1"/>
</dbReference>
<dbReference type="AlphaFoldDB" id="A0A927H598"/>
<dbReference type="SMART" id="SM00448">
    <property type="entry name" value="REC"/>
    <property type="match status" value="1"/>
</dbReference>
<dbReference type="InterPro" id="IPR058245">
    <property type="entry name" value="NreC/VraR/RcsB-like_REC"/>
</dbReference>
<gene>
    <name evidence="8" type="ORF">IDH41_06345</name>
</gene>
<dbReference type="GO" id="GO:0003677">
    <property type="term" value="F:DNA binding"/>
    <property type="evidence" value="ECO:0007669"/>
    <property type="project" value="UniProtKB-KW"/>
</dbReference>
<evidence type="ECO:0000259" key="7">
    <source>
        <dbReference type="PROSITE" id="PS50110"/>
    </source>
</evidence>
<evidence type="ECO:0000256" key="5">
    <source>
        <dbReference type="PROSITE-ProRule" id="PRU00169"/>
    </source>
</evidence>
<keyword evidence="9" id="KW-1185">Reference proteome</keyword>
<organism evidence="8 9">
    <name type="scientific">Paenibacillus arenilitoris</name>
    <dbReference type="NCBI Taxonomy" id="2772299"/>
    <lineage>
        <taxon>Bacteria</taxon>
        <taxon>Bacillati</taxon>
        <taxon>Bacillota</taxon>
        <taxon>Bacilli</taxon>
        <taxon>Bacillales</taxon>
        <taxon>Paenibacillaceae</taxon>
        <taxon>Paenibacillus</taxon>
    </lineage>
</organism>
<feature type="domain" description="HTH luxR-type" evidence="6">
    <location>
        <begin position="148"/>
        <end position="213"/>
    </location>
</feature>
<evidence type="ECO:0000313" key="8">
    <source>
        <dbReference type="EMBL" id="MBD2868187.1"/>
    </source>
</evidence>
<dbReference type="PANTHER" id="PTHR43214:SF43">
    <property type="entry name" value="TWO-COMPONENT RESPONSE REGULATOR"/>
    <property type="match status" value="1"/>
</dbReference>
<dbReference type="PRINTS" id="PR00038">
    <property type="entry name" value="HTHLUXR"/>
</dbReference>
<dbReference type="PROSITE" id="PS50043">
    <property type="entry name" value="HTH_LUXR_2"/>
    <property type="match status" value="1"/>
</dbReference>
<dbReference type="Pfam" id="PF00196">
    <property type="entry name" value="GerE"/>
    <property type="match status" value="1"/>
</dbReference>
<sequence length="216" mass="23691">MTIKLLLADDHAMVRRGLQVFLSTQPDLELVGEAATGEEALRQVAALQPDVVLMDINMPGIDGIEATGRIKAAHPQVKVIILTSFSDQGRALPAIRAGARGYLLKDIEPEELARAIRKVNQGQVELHPDITGQLISSYAEPEQAEEPPGNELDELTDRERDVLRLIASGMSNRTIAEELFITEKTVKTHVSHILSKLGMSDRTQAAIYAVKRGLDR</sequence>
<dbReference type="SUPFAM" id="SSF46894">
    <property type="entry name" value="C-terminal effector domain of the bipartite response regulators"/>
    <property type="match status" value="1"/>
</dbReference>
<dbReference type="CDD" id="cd17535">
    <property type="entry name" value="REC_NarL-like"/>
    <property type="match status" value="1"/>
</dbReference>
<dbReference type="EMBL" id="JACXIY010000008">
    <property type="protein sequence ID" value="MBD2868187.1"/>
    <property type="molecule type" value="Genomic_DNA"/>
</dbReference>
<keyword evidence="3" id="KW-0238">DNA-binding</keyword>
<dbReference type="Gene3D" id="3.40.50.2300">
    <property type="match status" value="1"/>
</dbReference>
<feature type="modified residue" description="4-aspartylphosphate" evidence="5">
    <location>
        <position position="55"/>
    </location>
</feature>
<dbReference type="InterPro" id="IPR001789">
    <property type="entry name" value="Sig_transdc_resp-reg_receiver"/>
</dbReference>
<dbReference type="CDD" id="cd06170">
    <property type="entry name" value="LuxR_C_like"/>
    <property type="match status" value="1"/>
</dbReference>
<keyword evidence="2" id="KW-0805">Transcription regulation</keyword>
<evidence type="ECO:0000256" key="1">
    <source>
        <dbReference type="ARBA" id="ARBA00022553"/>
    </source>
</evidence>
<dbReference type="InterPro" id="IPR039420">
    <property type="entry name" value="WalR-like"/>
</dbReference>
<dbReference type="InterPro" id="IPR000792">
    <property type="entry name" value="Tscrpt_reg_LuxR_C"/>
</dbReference>
<comment type="caution">
    <text evidence="8">The sequence shown here is derived from an EMBL/GenBank/DDBJ whole genome shotgun (WGS) entry which is preliminary data.</text>
</comment>
<dbReference type="PANTHER" id="PTHR43214">
    <property type="entry name" value="TWO-COMPONENT RESPONSE REGULATOR"/>
    <property type="match status" value="1"/>
</dbReference>
<keyword evidence="1 5" id="KW-0597">Phosphoprotein</keyword>
<dbReference type="InterPro" id="IPR011006">
    <property type="entry name" value="CheY-like_superfamily"/>
</dbReference>
<dbReference type="SMART" id="SM00421">
    <property type="entry name" value="HTH_LUXR"/>
    <property type="match status" value="1"/>
</dbReference>
<dbReference type="RefSeq" id="WP_190859308.1">
    <property type="nucleotide sequence ID" value="NZ_JACXIY010000008.1"/>
</dbReference>
<name>A0A927H598_9BACL</name>
<dbReference type="InterPro" id="IPR016032">
    <property type="entry name" value="Sig_transdc_resp-reg_C-effctor"/>
</dbReference>
<evidence type="ECO:0000256" key="2">
    <source>
        <dbReference type="ARBA" id="ARBA00023015"/>
    </source>
</evidence>
<feature type="domain" description="Response regulatory" evidence="7">
    <location>
        <begin position="4"/>
        <end position="120"/>
    </location>
</feature>
<protein>
    <submittedName>
        <fullName evidence="8">Response regulator transcription factor</fullName>
    </submittedName>
</protein>
<evidence type="ECO:0000259" key="6">
    <source>
        <dbReference type="PROSITE" id="PS50043"/>
    </source>
</evidence>
<dbReference type="GO" id="GO:0006355">
    <property type="term" value="P:regulation of DNA-templated transcription"/>
    <property type="evidence" value="ECO:0007669"/>
    <property type="project" value="InterPro"/>
</dbReference>
<keyword evidence="4" id="KW-0804">Transcription</keyword>
<evidence type="ECO:0000256" key="4">
    <source>
        <dbReference type="ARBA" id="ARBA00023163"/>
    </source>
</evidence>
<dbReference type="PROSITE" id="PS50110">
    <property type="entry name" value="RESPONSE_REGULATORY"/>
    <property type="match status" value="1"/>
</dbReference>
<dbReference type="SUPFAM" id="SSF52172">
    <property type="entry name" value="CheY-like"/>
    <property type="match status" value="1"/>
</dbReference>